<dbReference type="InterPro" id="IPR005899">
    <property type="entry name" value="Na_pump_deCOase"/>
</dbReference>
<evidence type="ECO:0000256" key="3">
    <source>
        <dbReference type="ARBA" id="ARBA00004162"/>
    </source>
</evidence>
<keyword evidence="9 16" id="KW-1278">Translocase</keyword>
<dbReference type="STRING" id="1177154.Y5S_02735"/>
<evidence type="ECO:0000256" key="5">
    <source>
        <dbReference type="ARBA" id="ARBA00011869"/>
    </source>
</evidence>
<keyword evidence="14 16" id="KW-0739">Sodium transport</keyword>
<dbReference type="GO" id="GO:0005886">
    <property type="term" value="C:plasma membrane"/>
    <property type="evidence" value="ECO:0007669"/>
    <property type="project" value="UniProtKB-SubCell"/>
</dbReference>
<keyword evidence="11 16" id="KW-0915">Sodium</keyword>
<evidence type="ECO:0000256" key="16">
    <source>
        <dbReference type="HAMAP-Rule" id="MF_00404"/>
    </source>
</evidence>
<dbReference type="EMBL" id="ARXV01000012">
    <property type="protein sequence ID" value="KGD63967.1"/>
    <property type="molecule type" value="Genomic_DNA"/>
</dbReference>
<evidence type="ECO:0000256" key="7">
    <source>
        <dbReference type="ARBA" id="ARBA00022475"/>
    </source>
</evidence>
<keyword evidence="13 16" id="KW-0472">Membrane</keyword>
<evidence type="ECO:0000256" key="12">
    <source>
        <dbReference type="ARBA" id="ARBA00023065"/>
    </source>
</evidence>
<dbReference type="InterPro" id="IPR023424">
    <property type="entry name" value="OadG"/>
</dbReference>
<protein>
    <recommendedName>
        <fullName evidence="16">Probable oxaloacetate decarboxylase gamma chain</fullName>
        <ecNumber evidence="16">7.2.4.2</ecNumber>
    </recommendedName>
</protein>
<dbReference type="HAMAP" id="MF_00404">
    <property type="entry name" value="OadG"/>
    <property type="match status" value="1"/>
</dbReference>
<dbReference type="eggNOG" id="COG3630">
    <property type="taxonomic scope" value="Bacteria"/>
</dbReference>
<dbReference type="Pfam" id="PF04277">
    <property type="entry name" value="OAD_gamma"/>
    <property type="match status" value="1"/>
</dbReference>
<evidence type="ECO:0000313" key="18">
    <source>
        <dbReference type="EMBL" id="KGD63967.1"/>
    </source>
</evidence>
<feature type="transmembrane region" description="Helical" evidence="16 17">
    <location>
        <begin position="12"/>
        <end position="32"/>
    </location>
</feature>
<keyword evidence="12 16" id="KW-0406">Ion transport</keyword>
<dbReference type="GO" id="GO:0015451">
    <property type="term" value="F:decarboxylation-driven active transmembrane transporter activity"/>
    <property type="evidence" value="ECO:0007669"/>
    <property type="project" value="UniProtKB-EC"/>
</dbReference>
<keyword evidence="8 16" id="KW-0812">Transmembrane</keyword>
<dbReference type="GO" id="GO:0015081">
    <property type="term" value="F:sodium ion transmembrane transporter activity"/>
    <property type="evidence" value="ECO:0007669"/>
    <property type="project" value="UniProtKB-UniRule"/>
</dbReference>
<proteinExistence type="inferred from homology"/>
<reference evidence="18 19" key="1">
    <citation type="submission" date="2012-09" db="EMBL/GenBank/DDBJ databases">
        <title>Genome Sequence of alkane-degrading Bacterium Alcanivorax sp. 19-m-6.</title>
        <authorList>
            <person name="Lai Q."/>
            <person name="Shao Z."/>
        </authorList>
    </citation>
    <scope>NUCLEOTIDE SEQUENCE [LARGE SCALE GENOMIC DNA]</scope>
    <source>
        <strain evidence="18 19">19-m-6</strain>
    </source>
</reference>
<keyword evidence="6 16" id="KW-0813">Transport</keyword>
<evidence type="ECO:0000256" key="9">
    <source>
        <dbReference type="ARBA" id="ARBA00022967"/>
    </source>
</evidence>
<evidence type="ECO:0000256" key="2">
    <source>
        <dbReference type="ARBA" id="ARBA00003002"/>
    </source>
</evidence>
<dbReference type="Proteomes" id="UP000029444">
    <property type="component" value="Unassembled WGS sequence"/>
</dbReference>
<comment type="cofactor">
    <cofactor evidence="1 16 17">
        <name>Na(+)</name>
        <dbReference type="ChEBI" id="CHEBI:29101"/>
    </cofactor>
</comment>
<sequence length="84" mass="8856">MDSLMSQGLELMMVGMGVVFVFLIVLVGITTLMSSLVQRLGRAPVASVTTPSNPTPSATTDIPSAAVIKAIEQAVRQHRQSSQS</sequence>
<dbReference type="GO" id="GO:0008948">
    <property type="term" value="F:oxaloacetate decarboxylase activity"/>
    <property type="evidence" value="ECO:0007669"/>
    <property type="project" value="UniProtKB-UniRule"/>
</dbReference>
<evidence type="ECO:0000256" key="17">
    <source>
        <dbReference type="RuleBase" id="RU004278"/>
    </source>
</evidence>
<comment type="caution">
    <text evidence="18">The sequence shown here is derived from an EMBL/GenBank/DDBJ whole genome shotgun (WGS) entry which is preliminary data.</text>
</comment>
<evidence type="ECO:0000256" key="6">
    <source>
        <dbReference type="ARBA" id="ARBA00022448"/>
    </source>
</evidence>
<keyword evidence="7 16" id="KW-1003">Cell membrane</keyword>
<comment type="similarity">
    <text evidence="4 16 17">Belongs to the OadG family.</text>
</comment>
<comment type="function">
    <text evidence="2 16 17">Catalyzes the decarboxylation of oxaloacetate coupled to Na(+) translocation.</text>
</comment>
<dbReference type="RefSeq" id="WP_052041615.1">
    <property type="nucleotide sequence ID" value="NZ_ARXV01000012.1"/>
</dbReference>
<dbReference type="GO" id="GO:0036376">
    <property type="term" value="P:sodium ion export across plasma membrane"/>
    <property type="evidence" value="ECO:0007669"/>
    <property type="project" value="InterPro"/>
</dbReference>
<evidence type="ECO:0000256" key="10">
    <source>
        <dbReference type="ARBA" id="ARBA00022989"/>
    </source>
</evidence>
<evidence type="ECO:0000256" key="11">
    <source>
        <dbReference type="ARBA" id="ARBA00023053"/>
    </source>
</evidence>
<dbReference type="EC" id="7.2.4.2" evidence="16"/>
<evidence type="ECO:0000256" key="14">
    <source>
        <dbReference type="ARBA" id="ARBA00023201"/>
    </source>
</evidence>
<evidence type="ECO:0000313" key="19">
    <source>
        <dbReference type="Proteomes" id="UP000029444"/>
    </source>
</evidence>
<comment type="subunit">
    <text evidence="5 16">Heterotrimer of an alpha, a beta and a gamma subunit.</text>
</comment>
<evidence type="ECO:0000256" key="8">
    <source>
        <dbReference type="ARBA" id="ARBA00022692"/>
    </source>
</evidence>
<evidence type="ECO:0000256" key="4">
    <source>
        <dbReference type="ARBA" id="ARBA00005844"/>
    </source>
</evidence>
<evidence type="ECO:0000256" key="13">
    <source>
        <dbReference type="ARBA" id="ARBA00023136"/>
    </source>
</evidence>
<name>A0A095SHE4_9GAMM</name>
<evidence type="ECO:0000256" key="15">
    <source>
        <dbReference type="ARBA" id="ARBA00048176"/>
    </source>
</evidence>
<accession>A0A095SHE4</accession>
<comment type="catalytic activity">
    <reaction evidence="15 16 17">
        <text>oxaloacetate + 2 Na(+)(in) + H(+) = pyruvate + 2 Na(+)(out) + CO2</text>
        <dbReference type="Rhea" id="RHEA:57724"/>
        <dbReference type="ChEBI" id="CHEBI:15361"/>
        <dbReference type="ChEBI" id="CHEBI:15378"/>
        <dbReference type="ChEBI" id="CHEBI:16452"/>
        <dbReference type="ChEBI" id="CHEBI:16526"/>
        <dbReference type="ChEBI" id="CHEBI:29101"/>
        <dbReference type="EC" id="7.2.4.2"/>
    </reaction>
</comment>
<dbReference type="PATRIC" id="fig|1177154.3.peg.2768"/>
<organism evidence="18 19">
    <name type="scientific">Alcanivorax nanhaiticus</name>
    <dbReference type="NCBI Taxonomy" id="1177154"/>
    <lineage>
        <taxon>Bacteria</taxon>
        <taxon>Pseudomonadati</taxon>
        <taxon>Pseudomonadota</taxon>
        <taxon>Gammaproteobacteria</taxon>
        <taxon>Oceanospirillales</taxon>
        <taxon>Alcanivoracaceae</taxon>
        <taxon>Alcanivorax</taxon>
    </lineage>
</organism>
<dbReference type="AlphaFoldDB" id="A0A095SHE4"/>
<evidence type="ECO:0000256" key="1">
    <source>
        <dbReference type="ARBA" id="ARBA00001959"/>
    </source>
</evidence>
<keyword evidence="10 16" id="KW-1133">Transmembrane helix</keyword>
<gene>
    <name evidence="16" type="primary">oadG</name>
    <name evidence="18" type="ORF">Y5S_02735</name>
</gene>
<comment type="subcellular location">
    <subcellularLocation>
        <location evidence="3 16 17">Cell membrane</location>
        <topology evidence="3 16 17">Single-pass membrane protein</topology>
    </subcellularLocation>
</comment>
<keyword evidence="19" id="KW-1185">Reference proteome</keyword>
<dbReference type="NCBIfam" id="TIGR01195">
    <property type="entry name" value="oadG_fam"/>
    <property type="match status" value="1"/>
</dbReference>